<gene>
    <name evidence="1" type="ORF">M9Y10_032315</name>
</gene>
<name>A0ABR2GZL9_9EUKA</name>
<evidence type="ECO:0000313" key="1">
    <source>
        <dbReference type="EMBL" id="KAK8839378.1"/>
    </source>
</evidence>
<dbReference type="Gene3D" id="2.40.50.140">
    <property type="entry name" value="Nucleic acid-binding proteins"/>
    <property type="match status" value="2"/>
</dbReference>
<protein>
    <recommendedName>
        <fullName evidence="3">Replication protein A OB domain-containing protein</fullName>
    </recommendedName>
</protein>
<dbReference type="Proteomes" id="UP001470230">
    <property type="component" value="Unassembled WGS sequence"/>
</dbReference>
<sequence>MFATQGILDGELVLRDIPPKPSYFVPILNRSLFIKARVISKSNIRLSRNNDPYFVIYLNDGSLIKAFFYNNVAFYFYSKIEKGQLYVISNFNVYANNNRSEIHFNLNSVFTPIYETFVPDSKNFLDIKNVFYISERFLVNILAIVVHVGEIMEFQEGCVKRRIVKLADTSSSVIDFVLWNDDTSLINPKYENQILEMSYAYVHIWKNHKELHYRDPTYFDIARVNHPKVQYMMQWWRENCHKIMDFTRISEIELH</sequence>
<evidence type="ECO:0000313" key="2">
    <source>
        <dbReference type="Proteomes" id="UP001470230"/>
    </source>
</evidence>
<proteinExistence type="predicted"/>
<dbReference type="EMBL" id="JAPFFF010000052">
    <property type="protein sequence ID" value="KAK8839378.1"/>
    <property type="molecule type" value="Genomic_DNA"/>
</dbReference>
<accession>A0ABR2GZL9</accession>
<dbReference type="SUPFAM" id="SSF50249">
    <property type="entry name" value="Nucleic acid-binding proteins"/>
    <property type="match status" value="2"/>
</dbReference>
<evidence type="ECO:0008006" key="3">
    <source>
        <dbReference type="Google" id="ProtNLM"/>
    </source>
</evidence>
<dbReference type="InterPro" id="IPR012340">
    <property type="entry name" value="NA-bd_OB-fold"/>
</dbReference>
<keyword evidence="2" id="KW-1185">Reference proteome</keyword>
<comment type="caution">
    <text evidence="1">The sequence shown here is derived from an EMBL/GenBank/DDBJ whole genome shotgun (WGS) entry which is preliminary data.</text>
</comment>
<reference evidence="1 2" key="1">
    <citation type="submission" date="2024-04" db="EMBL/GenBank/DDBJ databases">
        <title>Tritrichomonas musculus Genome.</title>
        <authorList>
            <person name="Alves-Ferreira E."/>
            <person name="Grigg M."/>
            <person name="Lorenzi H."/>
            <person name="Galac M."/>
        </authorList>
    </citation>
    <scope>NUCLEOTIDE SEQUENCE [LARGE SCALE GENOMIC DNA]</scope>
    <source>
        <strain evidence="1 2">EAF2021</strain>
    </source>
</reference>
<organism evidence="1 2">
    <name type="scientific">Tritrichomonas musculus</name>
    <dbReference type="NCBI Taxonomy" id="1915356"/>
    <lineage>
        <taxon>Eukaryota</taxon>
        <taxon>Metamonada</taxon>
        <taxon>Parabasalia</taxon>
        <taxon>Tritrichomonadida</taxon>
        <taxon>Tritrichomonadidae</taxon>
        <taxon>Tritrichomonas</taxon>
    </lineage>
</organism>